<protein>
    <submittedName>
        <fullName evidence="2">Uncharacterized protein</fullName>
    </submittedName>
</protein>
<proteinExistence type="predicted"/>
<evidence type="ECO:0000256" key="1">
    <source>
        <dbReference type="SAM" id="MobiDB-lite"/>
    </source>
</evidence>
<dbReference type="KEGG" id="amob:HG15A2_04290"/>
<name>A0A517MQK4_9BACT</name>
<feature type="compositionally biased region" description="Low complexity" evidence="1">
    <location>
        <begin position="190"/>
        <end position="204"/>
    </location>
</feature>
<dbReference type="Proteomes" id="UP000319852">
    <property type="component" value="Chromosome"/>
</dbReference>
<dbReference type="RefSeq" id="WP_145057335.1">
    <property type="nucleotide sequence ID" value="NZ_CP036263.1"/>
</dbReference>
<accession>A0A517MQK4</accession>
<gene>
    <name evidence="2" type="ORF">HG15A2_04290</name>
</gene>
<organism evidence="2 3">
    <name type="scientific">Adhaeretor mobilis</name>
    <dbReference type="NCBI Taxonomy" id="1930276"/>
    <lineage>
        <taxon>Bacteria</taxon>
        <taxon>Pseudomonadati</taxon>
        <taxon>Planctomycetota</taxon>
        <taxon>Planctomycetia</taxon>
        <taxon>Pirellulales</taxon>
        <taxon>Lacipirellulaceae</taxon>
        <taxon>Adhaeretor</taxon>
    </lineage>
</organism>
<keyword evidence="3" id="KW-1185">Reference proteome</keyword>
<dbReference type="EMBL" id="CP036263">
    <property type="protein sequence ID" value="QDS97169.1"/>
    <property type="molecule type" value="Genomic_DNA"/>
</dbReference>
<evidence type="ECO:0000313" key="3">
    <source>
        <dbReference type="Proteomes" id="UP000319852"/>
    </source>
</evidence>
<dbReference type="AlphaFoldDB" id="A0A517MQK4"/>
<sequence length="978" mass="108331">MRWKRRRSIWPPLVALVCLLLMTMAAPRVWRGYQERLRQAAGPAATVVEAKPQAAVVGNGRVETPIAPLAEPLPSLPPPLPPVVRQGARHNAPDESLVAPVVGPILGSDEYDDYTFDATEEYTVVDDSSEPTTPPVSFHPLTSAVSNQLVAAPRHIQQYGLNTLLEMQSAWDSLIEGAEQAKQAEEAKQAARVRQAPRPQVRVRSSNDRLAMLPRERSVLITPRVKETPPTGTKPTPAMLTPTKPTEHVPSDTVLMKLPEVSEPRLARAEPRLSQSGPQPAPPALSTRPEALIADLTELTKLSLSHQWAERTLHRVEALATQPNQNTALETIDELAELSERGTELAKETTDLALRSSWLRTSGALQRRLPLWRAALDEEVSLAALVSDAALNHEQFTAILHEIAALTAGSDDGTHWREYLLLDELAQLATQQSTSEQTQITRHMQRQTAQRVLARMADLRLSSEQRDFLASEPLAALSLELQKWSAGPVQLTRLVELVEVYEAKPTMRYALAIAQYRQRLLWSSDARLRNLGEHLNAAYRKPNLRLAVTGDLLNRLTPEAQPVTTPVRDRVGGADIRGRARTTTDVSIALSPDPNAWRIALKADGKVHSQTYSDTWPAKVHNAGDMNFSAEKEIVISRDGLQAEPAEATARGRNRLVGIESNFEPVPLLGPLVESIARSKHKKSQPSAMRKVKSKVIREAETRMNRVADERLTEIESGFKKYVQGPLETLALAAEPVDLYTTEKRAVMRLRMADQAQLGAYTPRPSAPSDSLASLQLHESALNNAARGLGLDGQRMTAGVLHALLSMKLTGKVADLPEDLPARAKIEFAKSDAVRIRCDGDRLELCLSFAELSRGRDRIRNFEVHAFFKPRLDGLQVKLVRDGTLQFAGPRLRTGPRVVLHSVFGRLLNKDQELPLLAERLQDDSRFTGLMVTQLVIEDGWIAMALGPYHPERTAWRTREIAKTKVADHSQNDETPLR</sequence>
<reference evidence="2 3" key="1">
    <citation type="submission" date="2019-02" db="EMBL/GenBank/DDBJ databases">
        <title>Deep-cultivation of Planctomycetes and their phenomic and genomic characterization uncovers novel biology.</title>
        <authorList>
            <person name="Wiegand S."/>
            <person name="Jogler M."/>
            <person name="Boedeker C."/>
            <person name="Pinto D."/>
            <person name="Vollmers J."/>
            <person name="Rivas-Marin E."/>
            <person name="Kohn T."/>
            <person name="Peeters S.H."/>
            <person name="Heuer A."/>
            <person name="Rast P."/>
            <person name="Oberbeckmann S."/>
            <person name="Bunk B."/>
            <person name="Jeske O."/>
            <person name="Meyerdierks A."/>
            <person name="Storesund J.E."/>
            <person name="Kallscheuer N."/>
            <person name="Luecker S."/>
            <person name="Lage O.M."/>
            <person name="Pohl T."/>
            <person name="Merkel B.J."/>
            <person name="Hornburger P."/>
            <person name="Mueller R.-W."/>
            <person name="Bruemmer F."/>
            <person name="Labrenz M."/>
            <person name="Spormann A.M."/>
            <person name="Op den Camp H."/>
            <person name="Overmann J."/>
            <person name="Amann R."/>
            <person name="Jetten M.S.M."/>
            <person name="Mascher T."/>
            <person name="Medema M.H."/>
            <person name="Devos D.P."/>
            <person name="Kaster A.-K."/>
            <person name="Ovreas L."/>
            <person name="Rohde M."/>
            <person name="Galperin M.Y."/>
            <person name="Jogler C."/>
        </authorList>
    </citation>
    <scope>NUCLEOTIDE SEQUENCE [LARGE SCALE GENOMIC DNA]</scope>
    <source>
        <strain evidence="2 3">HG15A2</strain>
    </source>
</reference>
<feature type="compositionally biased region" description="Low complexity" evidence="1">
    <location>
        <begin position="228"/>
        <end position="237"/>
    </location>
</feature>
<feature type="region of interest" description="Disordered" evidence="1">
    <location>
        <begin position="225"/>
        <end position="250"/>
    </location>
</feature>
<evidence type="ECO:0000313" key="2">
    <source>
        <dbReference type="EMBL" id="QDS97169.1"/>
    </source>
</evidence>
<dbReference type="OrthoDB" id="245674at2"/>
<feature type="region of interest" description="Disordered" evidence="1">
    <location>
        <begin position="186"/>
        <end position="205"/>
    </location>
</feature>